<dbReference type="Proteomes" id="UP000319769">
    <property type="component" value="Unassembled WGS sequence"/>
</dbReference>
<name>A0A5N0UQP7_9PSEU</name>
<keyword evidence="2 4" id="KW-0067">ATP-binding</keyword>
<evidence type="ECO:0000313" key="7">
    <source>
        <dbReference type="Proteomes" id="UP000319769"/>
    </source>
</evidence>
<accession>A0A5N0UQP7</accession>
<evidence type="ECO:0000259" key="5">
    <source>
        <dbReference type="SMART" id="SM00382"/>
    </source>
</evidence>
<dbReference type="AlphaFoldDB" id="A0A5N0UQP7"/>
<dbReference type="InterPro" id="IPR003960">
    <property type="entry name" value="ATPase_AAA_CS"/>
</dbReference>
<organism evidence="6 7">
    <name type="scientific">Amycolatopsis acidicola</name>
    <dbReference type="NCBI Taxonomy" id="2596893"/>
    <lineage>
        <taxon>Bacteria</taxon>
        <taxon>Bacillati</taxon>
        <taxon>Actinomycetota</taxon>
        <taxon>Actinomycetes</taxon>
        <taxon>Pseudonocardiales</taxon>
        <taxon>Pseudonocardiaceae</taxon>
        <taxon>Amycolatopsis</taxon>
    </lineage>
</organism>
<sequence length="387" mass="41755">MTDAVLDSLRAAVESAPFDVPLRLHLAGLLVERGLRAEAIRHVASALALEPDNADAAELMARAPEPERKPANVIPLRFVEDERAAVPDDYAGGDLALEIERSEVSLADVGGMTEVKKRLNAAFLAPMRNPELRAMYGKSMRGGLLLYGPPGCGKTFLAKAVAGELGARFLSVGLNDVLDMWLGNSERNLHEVFVRARAHAPCVLFVDELDGIGQKRSRLTTSAGRNVVNQLLAELDGVASSNEGLFVLAATNAPWDVDLALRRPGRFDRTVLVLPPDEPARQAILELNLRDRPVEGVNLKALARQTDGFSGADLAHVCETAAEQALLESVDSGQPRPIGMAELSTAVRQVRPSTAGWFATAKNVALYGNTDGTYDDLLAYLKKRRLL</sequence>
<gene>
    <name evidence="6" type="ORF">FPZ12_034780</name>
</gene>
<reference evidence="6" key="1">
    <citation type="submission" date="2019-09" db="EMBL/GenBank/DDBJ databases">
        <authorList>
            <person name="Teo W.F.A."/>
            <person name="Duangmal K."/>
        </authorList>
    </citation>
    <scope>NUCLEOTIDE SEQUENCE [LARGE SCALE GENOMIC DNA]</scope>
    <source>
        <strain evidence="6">K81G1</strain>
    </source>
</reference>
<keyword evidence="1 4" id="KW-0547">Nucleotide-binding</keyword>
<dbReference type="PANTHER" id="PTHR23077:SF171">
    <property type="entry name" value="NUCLEAR VALOSIN-CONTAINING PROTEIN-LIKE"/>
    <property type="match status" value="1"/>
</dbReference>
<dbReference type="GO" id="GO:0005524">
    <property type="term" value="F:ATP binding"/>
    <property type="evidence" value="ECO:0007669"/>
    <property type="project" value="UniProtKB-KW"/>
</dbReference>
<dbReference type="InterPro" id="IPR003959">
    <property type="entry name" value="ATPase_AAA_core"/>
</dbReference>
<feature type="domain" description="AAA+ ATPase" evidence="5">
    <location>
        <begin position="140"/>
        <end position="277"/>
    </location>
</feature>
<dbReference type="Gene3D" id="1.25.40.10">
    <property type="entry name" value="Tetratricopeptide repeat domain"/>
    <property type="match status" value="1"/>
</dbReference>
<evidence type="ECO:0000256" key="1">
    <source>
        <dbReference type="ARBA" id="ARBA00022741"/>
    </source>
</evidence>
<dbReference type="Pfam" id="PF00004">
    <property type="entry name" value="AAA"/>
    <property type="match status" value="1"/>
</dbReference>
<protein>
    <submittedName>
        <fullName evidence="6">AAA family ATPase</fullName>
    </submittedName>
</protein>
<dbReference type="SUPFAM" id="SSF52540">
    <property type="entry name" value="P-loop containing nucleoside triphosphate hydrolases"/>
    <property type="match status" value="1"/>
</dbReference>
<dbReference type="OrthoDB" id="9809379at2"/>
<dbReference type="InterPro" id="IPR011990">
    <property type="entry name" value="TPR-like_helical_dom_sf"/>
</dbReference>
<dbReference type="InterPro" id="IPR041569">
    <property type="entry name" value="AAA_lid_3"/>
</dbReference>
<dbReference type="RefSeq" id="WP_144757045.1">
    <property type="nucleotide sequence ID" value="NZ_VMNW02000077.1"/>
</dbReference>
<dbReference type="SUPFAM" id="SSF48452">
    <property type="entry name" value="TPR-like"/>
    <property type="match status" value="1"/>
</dbReference>
<evidence type="ECO:0000313" key="6">
    <source>
        <dbReference type="EMBL" id="KAA9153336.1"/>
    </source>
</evidence>
<dbReference type="Gene3D" id="1.10.8.60">
    <property type="match status" value="1"/>
</dbReference>
<keyword evidence="7" id="KW-1185">Reference proteome</keyword>
<dbReference type="InterPro" id="IPR050168">
    <property type="entry name" value="AAA_ATPase_domain"/>
</dbReference>
<dbReference type="GO" id="GO:0016887">
    <property type="term" value="F:ATP hydrolysis activity"/>
    <property type="evidence" value="ECO:0007669"/>
    <property type="project" value="InterPro"/>
</dbReference>
<keyword evidence="3" id="KW-0175">Coiled coil</keyword>
<dbReference type="InterPro" id="IPR027417">
    <property type="entry name" value="P-loop_NTPase"/>
</dbReference>
<evidence type="ECO:0000256" key="2">
    <source>
        <dbReference type="ARBA" id="ARBA00022840"/>
    </source>
</evidence>
<dbReference type="InterPro" id="IPR003593">
    <property type="entry name" value="AAA+_ATPase"/>
</dbReference>
<comment type="similarity">
    <text evidence="4">Belongs to the AAA ATPase family.</text>
</comment>
<dbReference type="FunFam" id="3.40.50.300:FF:001025">
    <property type="entry name" value="ATPase family, AAA domain-containing 2B"/>
    <property type="match status" value="1"/>
</dbReference>
<dbReference type="PANTHER" id="PTHR23077">
    <property type="entry name" value="AAA-FAMILY ATPASE"/>
    <property type="match status" value="1"/>
</dbReference>
<evidence type="ECO:0000256" key="3">
    <source>
        <dbReference type="ARBA" id="ARBA00023054"/>
    </source>
</evidence>
<dbReference type="EMBL" id="VMNW02000077">
    <property type="protein sequence ID" value="KAA9153336.1"/>
    <property type="molecule type" value="Genomic_DNA"/>
</dbReference>
<comment type="caution">
    <text evidence="6">The sequence shown here is derived from an EMBL/GenBank/DDBJ whole genome shotgun (WGS) entry which is preliminary data.</text>
</comment>
<evidence type="ECO:0000256" key="4">
    <source>
        <dbReference type="RuleBase" id="RU003651"/>
    </source>
</evidence>
<dbReference type="SMART" id="SM00382">
    <property type="entry name" value="AAA"/>
    <property type="match status" value="1"/>
</dbReference>
<dbReference type="Gene3D" id="3.40.50.300">
    <property type="entry name" value="P-loop containing nucleotide triphosphate hydrolases"/>
    <property type="match status" value="1"/>
</dbReference>
<dbReference type="Pfam" id="PF17862">
    <property type="entry name" value="AAA_lid_3"/>
    <property type="match status" value="1"/>
</dbReference>
<proteinExistence type="inferred from homology"/>
<dbReference type="PROSITE" id="PS00674">
    <property type="entry name" value="AAA"/>
    <property type="match status" value="1"/>
</dbReference>